<feature type="transmembrane region" description="Helical" evidence="2">
    <location>
        <begin position="190"/>
        <end position="207"/>
    </location>
</feature>
<feature type="compositionally biased region" description="Low complexity" evidence="1">
    <location>
        <begin position="46"/>
        <end position="63"/>
    </location>
</feature>
<dbReference type="Gene3D" id="1.20.1250.20">
    <property type="entry name" value="MFS general substrate transporter like domains"/>
    <property type="match status" value="1"/>
</dbReference>
<accession>A0ABP0JBV6</accession>
<dbReference type="Pfam" id="PF06912">
    <property type="entry name" value="DUF1275"/>
    <property type="match status" value="1"/>
</dbReference>
<evidence type="ECO:0000256" key="1">
    <source>
        <dbReference type="SAM" id="MobiDB-lite"/>
    </source>
</evidence>
<reference evidence="3 4" key="1">
    <citation type="submission" date="2024-02" db="EMBL/GenBank/DDBJ databases">
        <authorList>
            <person name="Chen Y."/>
            <person name="Shah S."/>
            <person name="Dougan E. K."/>
            <person name="Thang M."/>
            <person name="Chan C."/>
        </authorList>
    </citation>
    <scope>NUCLEOTIDE SEQUENCE [LARGE SCALE GENOMIC DNA]</scope>
</reference>
<feature type="compositionally biased region" description="Low complexity" evidence="1">
    <location>
        <begin position="9"/>
        <end position="18"/>
    </location>
</feature>
<dbReference type="InterPro" id="IPR010699">
    <property type="entry name" value="DUF1275"/>
</dbReference>
<evidence type="ECO:0000256" key="2">
    <source>
        <dbReference type="SAM" id="Phobius"/>
    </source>
</evidence>
<keyword evidence="2" id="KW-0472">Membrane</keyword>
<dbReference type="PANTHER" id="PTHR37314">
    <property type="entry name" value="SLR0142 PROTEIN"/>
    <property type="match status" value="1"/>
</dbReference>
<keyword evidence="4" id="KW-1185">Reference proteome</keyword>
<sequence>MATPMIVTPSSPQQPQQQVYLPTSWPGTRSAPATAGRTLVPPPGPTGLQGPPTGSESESASEGTDSDDAFVHSSEIPRQSTSYAMHKAKAESTKASFKRPQWYMLIFGNILAMMAGMVDVASIMCFNVTTTHVTGNTAKVGMYIGHESNEKIDAAKAKQLGLCVLFFCFGSFLCGLIIPKTQVHIGGKGLYGTALIAECALLLIAYFDPNHEFAPFWAAMASGLQNAMCTMHFGAVVRTTHVTGCITDIGSTAGRAAILLVRRLFLRDGSGTQLLDEAELHVDKRKLLVLVPLYLFFLLGCIVGAISYREISHNTFLIPAGVTGCMGLIYSTLRETLKQTIKTMEQTRLVSDLDEVQARLDRTQKTIRRLQHRQNSDVGSRERLPNVAELDEQMNQVAEMVNDMEWTLGEMYDAEERAHARQRTV</sequence>
<name>A0ABP0JBV6_9DINO</name>
<feature type="transmembrane region" description="Helical" evidence="2">
    <location>
        <begin position="314"/>
        <end position="333"/>
    </location>
</feature>
<comment type="caution">
    <text evidence="3">The sequence shown here is derived from an EMBL/GenBank/DDBJ whole genome shotgun (WGS) entry which is preliminary data.</text>
</comment>
<dbReference type="Proteomes" id="UP001642464">
    <property type="component" value="Unassembled WGS sequence"/>
</dbReference>
<evidence type="ECO:0000313" key="3">
    <source>
        <dbReference type="EMBL" id="CAK9011781.1"/>
    </source>
</evidence>
<organism evidence="3 4">
    <name type="scientific">Durusdinium trenchii</name>
    <dbReference type="NCBI Taxonomy" id="1381693"/>
    <lineage>
        <taxon>Eukaryota</taxon>
        <taxon>Sar</taxon>
        <taxon>Alveolata</taxon>
        <taxon>Dinophyceae</taxon>
        <taxon>Suessiales</taxon>
        <taxon>Symbiodiniaceae</taxon>
        <taxon>Durusdinium</taxon>
    </lineage>
</organism>
<gene>
    <name evidence="3" type="ORF">SCF082_LOCUS11231</name>
</gene>
<dbReference type="EMBL" id="CAXAMM010006668">
    <property type="protein sequence ID" value="CAK9011781.1"/>
    <property type="molecule type" value="Genomic_DNA"/>
</dbReference>
<evidence type="ECO:0000313" key="4">
    <source>
        <dbReference type="Proteomes" id="UP001642464"/>
    </source>
</evidence>
<feature type="transmembrane region" description="Helical" evidence="2">
    <location>
        <begin position="213"/>
        <end position="233"/>
    </location>
</feature>
<feature type="region of interest" description="Disordered" evidence="1">
    <location>
        <begin position="1"/>
        <end position="70"/>
    </location>
</feature>
<protein>
    <submittedName>
        <fullName evidence="3">Uncharacterized protein</fullName>
    </submittedName>
</protein>
<keyword evidence="2" id="KW-0812">Transmembrane</keyword>
<feature type="transmembrane region" description="Helical" evidence="2">
    <location>
        <begin position="102"/>
        <end position="124"/>
    </location>
</feature>
<dbReference type="InterPro" id="IPR036259">
    <property type="entry name" value="MFS_trans_sf"/>
</dbReference>
<proteinExistence type="predicted"/>
<feature type="transmembrane region" description="Helical" evidence="2">
    <location>
        <begin position="287"/>
        <end position="308"/>
    </location>
</feature>
<feature type="transmembrane region" description="Helical" evidence="2">
    <location>
        <begin position="159"/>
        <end position="178"/>
    </location>
</feature>
<dbReference type="PANTHER" id="PTHR37314:SF4">
    <property type="entry name" value="UPF0700 TRANSMEMBRANE PROTEIN YOAK"/>
    <property type="match status" value="1"/>
</dbReference>
<keyword evidence="2" id="KW-1133">Transmembrane helix</keyword>